<keyword evidence="2" id="KW-1185">Reference proteome</keyword>
<sequence>MRLLWPGAVPLPPGHDTSYESGLVAIGVQDISPTTQVEQLSSIPGQRARFLTLWRDSTVDQLGLASDFSLAALSLGDTEEASRLGLRALGPFAAVDPTRELRLFADGPPARLSVLMACWTGLSCQLWWMDGEAAVEVTFAERFLPDWAAIRNEVTALLNRMRAGRGVAPHP</sequence>
<evidence type="ECO:0008006" key="3">
    <source>
        <dbReference type="Google" id="ProtNLM"/>
    </source>
</evidence>
<evidence type="ECO:0000313" key="2">
    <source>
        <dbReference type="Proteomes" id="UP001524642"/>
    </source>
</evidence>
<name>A0ABT1XDN1_9PROT</name>
<reference evidence="1 2" key="1">
    <citation type="submission" date="2022-06" db="EMBL/GenBank/DDBJ databases">
        <title>Roseomonas CN29.</title>
        <authorList>
            <person name="Cheng Y."/>
            <person name="He X."/>
        </authorList>
    </citation>
    <scope>NUCLEOTIDE SEQUENCE [LARGE SCALE GENOMIC DNA]</scope>
    <source>
        <strain evidence="1 2">CN29</strain>
    </source>
</reference>
<dbReference type="Proteomes" id="UP001524642">
    <property type="component" value="Unassembled WGS sequence"/>
</dbReference>
<comment type="caution">
    <text evidence="1">The sequence shown here is derived from an EMBL/GenBank/DDBJ whole genome shotgun (WGS) entry which is preliminary data.</text>
</comment>
<dbReference type="EMBL" id="JANJOU010000028">
    <property type="protein sequence ID" value="MCR0985084.1"/>
    <property type="molecule type" value="Genomic_DNA"/>
</dbReference>
<evidence type="ECO:0000313" key="1">
    <source>
        <dbReference type="EMBL" id="MCR0985084.1"/>
    </source>
</evidence>
<protein>
    <recommendedName>
        <fullName evidence="3">Sarcosine oxidase subunit gamma</fullName>
    </recommendedName>
</protein>
<organism evidence="1 2">
    <name type="scientific">Roseomonas populi</name>
    <dbReference type="NCBI Taxonomy" id="3121582"/>
    <lineage>
        <taxon>Bacteria</taxon>
        <taxon>Pseudomonadati</taxon>
        <taxon>Pseudomonadota</taxon>
        <taxon>Alphaproteobacteria</taxon>
        <taxon>Acetobacterales</taxon>
        <taxon>Roseomonadaceae</taxon>
        <taxon>Roseomonas</taxon>
    </lineage>
</organism>
<proteinExistence type="predicted"/>
<accession>A0ABT1XDN1</accession>
<dbReference type="RefSeq" id="WP_257718743.1">
    <property type="nucleotide sequence ID" value="NZ_JANJOU010000028.1"/>
</dbReference>
<gene>
    <name evidence="1" type="ORF">NRP21_23810</name>
</gene>